<evidence type="ECO:0000313" key="2">
    <source>
        <dbReference type="EMBL" id="KZT06188.1"/>
    </source>
</evidence>
<proteinExistence type="predicted"/>
<organism evidence="2 3">
    <name type="scientific">Laetiporus sulphureus 93-53</name>
    <dbReference type="NCBI Taxonomy" id="1314785"/>
    <lineage>
        <taxon>Eukaryota</taxon>
        <taxon>Fungi</taxon>
        <taxon>Dikarya</taxon>
        <taxon>Basidiomycota</taxon>
        <taxon>Agaricomycotina</taxon>
        <taxon>Agaricomycetes</taxon>
        <taxon>Polyporales</taxon>
        <taxon>Laetiporus</taxon>
    </lineage>
</organism>
<keyword evidence="1" id="KW-0472">Membrane</keyword>
<name>A0A165E3M7_9APHY</name>
<evidence type="ECO:0000313" key="3">
    <source>
        <dbReference type="Proteomes" id="UP000076871"/>
    </source>
</evidence>
<keyword evidence="1" id="KW-1133">Transmembrane helix</keyword>
<evidence type="ECO:0000256" key="1">
    <source>
        <dbReference type="SAM" id="Phobius"/>
    </source>
</evidence>
<keyword evidence="3" id="KW-1185">Reference proteome</keyword>
<dbReference type="OrthoDB" id="3270380at2759"/>
<dbReference type="AlphaFoldDB" id="A0A165E3M7"/>
<dbReference type="Proteomes" id="UP000076871">
    <property type="component" value="Unassembled WGS sequence"/>
</dbReference>
<feature type="transmembrane region" description="Helical" evidence="1">
    <location>
        <begin position="20"/>
        <end position="37"/>
    </location>
</feature>
<sequence>MAKITEPHIRIDLMHSWKEAVFYPICFFWSTIVMNAISADSITSAYLTYVLNHHGICSPTIEINALAQGKSTNFEASLSTTLTRPLAAAGAVLTASASSSTMDV</sequence>
<dbReference type="InParanoid" id="A0A165E3M7"/>
<protein>
    <submittedName>
        <fullName evidence="2">Uncharacterized protein</fullName>
    </submittedName>
</protein>
<dbReference type="GeneID" id="63829656"/>
<reference evidence="2 3" key="1">
    <citation type="journal article" date="2016" name="Mol. Biol. Evol.">
        <title>Comparative Genomics of Early-Diverging Mushroom-Forming Fungi Provides Insights into the Origins of Lignocellulose Decay Capabilities.</title>
        <authorList>
            <person name="Nagy L.G."/>
            <person name="Riley R."/>
            <person name="Tritt A."/>
            <person name="Adam C."/>
            <person name="Daum C."/>
            <person name="Floudas D."/>
            <person name="Sun H."/>
            <person name="Yadav J.S."/>
            <person name="Pangilinan J."/>
            <person name="Larsson K.H."/>
            <person name="Matsuura K."/>
            <person name="Barry K."/>
            <person name="Labutti K."/>
            <person name="Kuo R."/>
            <person name="Ohm R.A."/>
            <person name="Bhattacharya S.S."/>
            <person name="Shirouzu T."/>
            <person name="Yoshinaga Y."/>
            <person name="Martin F.M."/>
            <person name="Grigoriev I.V."/>
            <person name="Hibbett D.S."/>
        </authorList>
    </citation>
    <scope>NUCLEOTIDE SEQUENCE [LARGE SCALE GENOMIC DNA]</scope>
    <source>
        <strain evidence="2 3">93-53</strain>
    </source>
</reference>
<gene>
    <name evidence="2" type="ORF">LAESUDRAFT_759720</name>
</gene>
<dbReference type="RefSeq" id="XP_040763928.1">
    <property type="nucleotide sequence ID" value="XM_040912628.1"/>
</dbReference>
<accession>A0A165E3M7</accession>
<dbReference type="EMBL" id="KV427626">
    <property type="protein sequence ID" value="KZT06188.1"/>
    <property type="molecule type" value="Genomic_DNA"/>
</dbReference>
<keyword evidence="1" id="KW-0812">Transmembrane</keyword>